<accession>A0AAD1D6H5</accession>
<dbReference type="KEGG" id="smic:SmB9_17620"/>
<dbReference type="AlphaFoldDB" id="A0AAD1D6H5"/>
<keyword evidence="1" id="KW-1133">Transmembrane helix</keyword>
<feature type="transmembrane region" description="Helical" evidence="1">
    <location>
        <begin position="44"/>
        <end position="63"/>
    </location>
</feature>
<name>A0AAD1D6H5_SPHMI</name>
<sequence length="85" mass="8911">MTKLDSQFSQLREVSLPDALDMIDQRVFAGIAVQREAAIARRGLVLAGAVSLVIGLSASLAPVNKARAEPLFGIPAAAPSRLLSL</sequence>
<evidence type="ECO:0000313" key="2">
    <source>
        <dbReference type="EMBL" id="BBE34104.1"/>
    </source>
</evidence>
<reference evidence="2 3" key="1">
    <citation type="submission" date="2018-06" db="EMBL/GenBank/DDBJ databases">
        <title>Complete Genome Sequence of the Microcystin-Degrading Bacterium Sphingosinicella microcystinivorans Strain B-9.</title>
        <authorList>
            <person name="Jin H."/>
            <person name="Nishizawa T."/>
            <person name="Guo Y."/>
            <person name="Nishizawa A."/>
            <person name="Park H."/>
            <person name="Kato H."/>
            <person name="Tsuji K."/>
            <person name="Harada K."/>
        </authorList>
    </citation>
    <scope>NUCLEOTIDE SEQUENCE [LARGE SCALE GENOMIC DNA]</scope>
    <source>
        <strain evidence="2 3">B9</strain>
    </source>
</reference>
<proteinExistence type="predicted"/>
<evidence type="ECO:0000313" key="3">
    <source>
        <dbReference type="Proteomes" id="UP000275727"/>
    </source>
</evidence>
<organism evidence="2 3">
    <name type="scientific">Sphingosinicella microcystinivorans</name>
    <dbReference type="NCBI Taxonomy" id="335406"/>
    <lineage>
        <taxon>Bacteria</taxon>
        <taxon>Pseudomonadati</taxon>
        <taxon>Pseudomonadota</taxon>
        <taxon>Alphaproteobacteria</taxon>
        <taxon>Sphingomonadales</taxon>
        <taxon>Sphingosinicellaceae</taxon>
        <taxon>Sphingosinicella</taxon>
    </lineage>
</organism>
<gene>
    <name evidence="2" type="ORF">SmB9_17620</name>
</gene>
<keyword evidence="1" id="KW-0812">Transmembrane</keyword>
<dbReference type="Proteomes" id="UP000275727">
    <property type="component" value="Chromosome"/>
</dbReference>
<dbReference type="EMBL" id="AP018711">
    <property type="protein sequence ID" value="BBE34104.1"/>
    <property type="molecule type" value="Genomic_DNA"/>
</dbReference>
<protein>
    <submittedName>
        <fullName evidence="2">Uncharacterized protein</fullName>
    </submittedName>
</protein>
<keyword evidence="1" id="KW-0472">Membrane</keyword>
<evidence type="ECO:0000256" key="1">
    <source>
        <dbReference type="SAM" id="Phobius"/>
    </source>
</evidence>